<feature type="transmembrane region" description="Helical" evidence="6">
    <location>
        <begin position="177"/>
        <end position="197"/>
    </location>
</feature>
<evidence type="ECO:0000256" key="3">
    <source>
        <dbReference type="ARBA" id="ARBA00022692"/>
    </source>
</evidence>
<feature type="transmembrane region" description="Helical" evidence="6">
    <location>
        <begin position="235"/>
        <end position="256"/>
    </location>
</feature>
<feature type="transmembrane region" description="Helical" evidence="6">
    <location>
        <begin position="271"/>
        <end position="293"/>
    </location>
</feature>
<protein>
    <recommendedName>
        <fullName evidence="7">EamA domain-containing protein</fullName>
    </recommendedName>
</protein>
<feature type="transmembrane region" description="Helical" evidence="6">
    <location>
        <begin position="129"/>
        <end position="149"/>
    </location>
</feature>
<proteinExistence type="inferred from homology"/>
<gene>
    <name evidence="8" type="ORF">Cgig2_007027</name>
</gene>
<evidence type="ECO:0000256" key="2">
    <source>
        <dbReference type="ARBA" id="ARBA00007635"/>
    </source>
</evidence>
<reference evidence="8" key="1">
    <citation type="submission" date="2022-04" db="EMBL/GenBank/DDBJ databases">
        <title>Carnegiea gigantea Genome sequencing and assembly v2.</title>
        <authorList>
            <person name="Copetti D."/>
            <person name="Sanderson M.J."/>
            <person name="Burquez A."/>
            <person name="Wojciechowski M.F."/>
        </authorList>
    </citation>
    <scope>NUCLEOTIDE SEQUENCE</scope>
    <source>
        <strain evidence="8">SGP5-SGP5p</strain>
        <tissue evidence="8">Aerial part</tissue>
    </source>
</reference>
<keyword evidence="9" id="KW-1185">Reference proteome</keyword>
<feature type="transmembrane region" description="Helical" evidence="6">
    <location>
        <begin position="97"/>
        <end position="117"/>
    </location>
</feature>
<evidence type="ECO:0000259" key="7">
    <source>
        <dbReference type="Pfam" id="PF00892"/>
    </source>
</evidence>
<comment type="caution">
    <text evidence="8">The sequence shown here is derived from an EMBL/GenBank/DDBJ whole genome shotgun (WGS) entry which is preliminary data.</text>
</comment>
<organism evidence="8 9">
    <name type="scientific">Carnegiea gigantea</name>
    <dbReference type="NCBI Taxonomy" id="171969"/>
    <lineage>
        <taxon>Eukaryota</taxon>
        <taxon>Viridiplantae</taxon>
        <taxon>Streptophyta</taxon>
        <taxon>Embryophyta</taxon>
        <taxon>Tracheophyta</taxon>
        <taxon>Spermatophyta</taxon>
        <taxon>Magnoliopsida</taxon>
        <taxon>eudicotyledons</taxon>
        <taxon>Gunneridae</taxon>
        <taxon>Pentapetalae</taxon>
        <taxon>Caryophyllales</taxon>
        <taxon>Cactineae</taxon>
        <taxon>Cactaceae</taxon>
        <taxon>Cactoideae</taxon>
        <taxon>Echinocereeae</taxon>
        <taxon>Carnegiea</taxon>
    </lineage>
</organism>
<name>A0A9Q1KAS1_9CARY</name>
<dbReference type="Pfam" id="PF00892">
    <property type="entry name" value="EamA"/>
    <property type="match status" value="1"/>
</dbReference>
<feature type="transmembrane region" description="Helical" evidence="6">
    <location>
        <begin position="300"/>
        <end position="319"/>
    </location>
</feature>
<dbReference type="InterPro" id="IPR000620">
    <property type="entry name" value="EamA_dom"/>
</dbReference>
<comment type="similarity">
    <text evidence="2">Belongs to the drug/metabolite transporter (DMT) superfamily. Plant drug/metabolite exporter (P-DME) (TC 2.A.7.4) family.</text>
</comment>
<dbReference type="SUPFAM" id="SSF103481">
    <property type="entry name" value="Multidrug resistance efflux transporter EmrE"/>
    <property type="match status" value="2"/>
</dbReference>
<dbReference type="GO" id="GO:0022857">
    <property type="term" value="F:transmembrane transporter activity"/>
    <property type="evidence" value="ECO:0007669"/>
    <property type="project" value="InterPro"/>
</dbReference>
<feature type="transmembrane region" description="Helical" evidence="6">
    <location>
        <begin position="70"/>
        <end position="91"/>
    </location>
</feature>
<dbReference type="Proteomes" id="UP001153076">
    <property type="component" value="Unassembled WGS sequence"/>
</dbReference>
<keyword evidence="5 6" id="KW-0472">Membrane</keyword>
<accession>A0A9Q1KAS1</accession>
<feature type="transmembrane region" description="Helical" evidence="6">
    <location>
        <begin position="325"/>
        <end position="344"/>
    </location>
</feature>
<dbReference type="AlphaFoldDB" id="A0A9Q1KAS1"/>
<evidence type="ECO:0000313" key="9">
    <source>
        <dbReference type="Proteomes" id="UP001153076"/>
    </source>
</evidence>
<dbReference type="GO" id="GO:0016020">
    <property type="term" value="C:membrane"/>
    <property type="evidence" value="ECO:0007669"/>
    <property type="project" value="UniProtKB-SubCell"/>
</dbReference>
<evidence type="ECO:0000313" key="8">
    <source>
        <dbReference type="EMBL" id="KAJ8439510.1"/>
    </source>
</evidence>
<keyword evidence="3 6" id="KW-0812">Transmembrane</keyword>
<dbReference type="EMBL" id="JAKOGI010000217">
    <property type="protein sequence ID" value="KAJ8439510.1"/>
    <property type="molecule type" value="Genomic_DNA"/>
</dbReference>
<evidence type="ECO:0000256" key="6">
    <source>
        <dbReference type="SAM" id="Phobius"/>
    </source>
</evidence>
<keyword evidence="4 6" id="KW-1133">Transmembrane helix</keyword>
<dbReference type="OrthoDB" id="1728340at2759"/>
<evidence type="ECO:0000256" key="1">
    <source>
        <dbReference type="ARBA" id="ARBA00004141"/>
    </source>
</evidence>
<dbReference type="PANTHER" id="PTHR31218">
    <property type="entry name" value="WAT1-RELATED PROTEIN"/>
    <property type="match status" value="1"/>
</dbReference>
<dbReference type="InterPro" id="IPR037185">
    <property type="entry name" value="EmrE-like"/>
</dbReference>
<comment type="subcellular location">
    <subcellularLocation>
        <location evidence="1">Membrane</location>
        <topology evidence="1">Multi-pass membrane protein</topology>
    </subcellularLocation>
</comment>
<dbReference type="InterPro" id="IPR030184">
    <property type="entry name" value="WAT1-related"/>
</dbReference>
<evidence type="ECO:0000256" key="4">
    <source>
        <dbReference type="ARBA" id="ARBA00022989"/>
    </source>
</evidence>
<sequence>MESEAAPFVGMLMAECAQVGLIIISKQALATGMPNFVFVFYSNALASFILLCLCLLIYRSGRPPLSFSMLCWFFLLGLVGCLSQLFGYAGINYSSPTLATAMLNLVPGLTFLLAVVLRMEKLDWRSLTCLAKLVGTIVSIGGAFVATLYQGPPLLALSMPVPVDTHQLNLLGERSKWVLGGFFLAVDCVLTSSWVIIQVHVKPFYLMSKVSKTIRRLIPIVYVQAVILKKYPAELIVVCFYCFFVAIQSGIVSLIVERDPSVWRLEPKLRLFSILYSAPFGSVLQVGLASWCLRRKGPVFVCMFKPLGIAIAVIAGVLFFGDTLYLGSLLGVTVIVLGFYSVMWGKAKEEQMSRASQLSGVQSTTEKRVEELQDADICDQHKHCWCMETAMVLYAAYLTEIPIASPEKHQSSILPATLVRKHSVSSEMRSVIRSYIIDQNVRSKSLI</sequence>
<feature type="domain" description="EamA" evidence="7">
    <location>
        <begin position="21"/>
        <end position="145"/>
    </location>
</feature>
<evidence type="ECO:0000256" key="5">
    <source>
        <dbReference type="ARBA" id="ARBA00023136"/>
    </source>
</evidence>
<feature type="transmembrane region" description="Helical" evidence="6">
    <location>
        <begin position="36"/>
        <end position="58"/>
    </location>
</feature>